<evidence type="ECO:0000313" key="14">
    <source>
        <dbReference type="Proteomes" id="UP000176897"/>
    </source>
</evidence>
<dbReference type="InterPro" id="IPR001036">
    <property type="entry name" value="Acrflvin-R"/>
</dbReference>
<dbReference type="Pfam" id="PF02355">
    <property type="entry name" value="SecD_SecF_C"/>
    <property type="match status" value="1"/>
</dbReference>
<evidence type="ECO:0000256" key="1">
    <source>
        <dbReference type="ARBA" id="ARBA00004651"/>
    </source>
</evidence>
<dbReference type="Pfam" id="PF21760">
    <property type="entry name" value="SecD_1st"/>
    <property type="match status" value="1"/>
</dbReference>
<proteinExistence type="inferred from homology"/>
<comment type="caution">
    <text evidence="9">Lacks conserved residue(s) required for the propagation of feature annotation.</text>
</comment>
<keyword evidence="4 9" id="KW-0812">Transmembrane</keyword>
<dbReference type="GO" id="GO:0065002">
    <property type="term" value="P:intracellular protein transmembrane transport"/>
    <property type="evidence" value="ECO:0007669"/>
    <property type="project" value="UniProtKB-UniRule"/>
</dbReference>
<dbReference type="Gene3D" id="3.30.70.3400">
    <property type="match status" value="1"/>
</dbReference>
<name>A0A1F7UNL5_9BACT</name>
<dbReference type="GO" id="GO:0043952">
    <property type="term" value="P:protein transport by the Sec complex"/>
    <property type="evidence" value="ECO:0007669"/>
    <property type="project" value="UniProtKB-UniRule"/>
</dbReference>
<keyword evidence="6 9" id="KW-1133">Transmembrane helix</keyword>
<dbReference type="GO" id="GO:0006605">
    <property type="term" value="P:protein targeting"/>
    <property type="evidence" value="ECO:0007669"/>
    <property type="project" value="UniProtKB-UniRule"/>
</dbReference>
<dbReference type="Pfam" id="PF13616">
    <property type="entry name" value="Rotamase_3"/>
    <property type="match status" value="1"/>
</dbReference>
<dbReference type="InterPro" id="IPR046357">
    <property type="entry name" value="PPIase_dom_sf"/>
</dbReference>
<dbReference type="SUPFAM" id="SSF54534">
    <property type="entry name" value="FKBP-like"/>
    <property type="match status" value="2"/>
</dbReference>
<dbReference type="InterPro" id="IPR048634">
    <property type="entry name" value="SecD_SecF_C"/>
</dbReference>
<dbReference type="InterPro" id="IPR048631">
    <property type="entry name" value="SecD_1st"/>
</dbReference>
<dbReference type="PANTHER" id="PTHR30081">
    <property type="entry name" value="PROTEIN-EXPORT MEMBRANE PROTEIN SEC"/>
    <property type="match status" value="1"/>
</dbReference>
<dbReference type="Pfam" id="PF07549">
    <property type="entry name" value="Sec_GG"/>
    <property type="match status" value="1"/>
</dbReference>
<keyword evidence="8 9" id="KW-0472">Membrane</keyword>
<dbReference type="InterPro" id="IPR054384">
    <property type="entry name" value="SecDF_P1_head"/>
</dbReference>
<evidence type="ECO:0000256" key="8">
    <source>
        <dbReference type="ARBA" id="ARBA00023136"/>
    </source>
</evidence>
<dbReference type="InterPro" id="IPR055344">
    <property type="entry name" value="SecD_SecF_C_bact"/>
</dbReference>
<evidence type="ECO:0000313" key="13">
    <source>
        <dbReference type="EMBL" id="OGL79866.1"/>
    </source>
</evidence>
<keyword evidence="5 9" id="KW-0653">Protein transport</keyword>
<dbReference type="AlphaFoldDB" id="A0A1F7UNL5"/>
<dbReference type="PANTHER" id="PTHR30081:SF1">
    <property type="entry name" value="PROTEIN TRANSLOCASE SUBUNIT SECD"/>
    <property type="match status" value="1"/>
</dbReference>
<evidence type="ECO:0000256" key="10">
    <source>
        <dbReference type="PROSITE-ProRule" id="PRU00278"/>
    </source>
</evidence>
<dbReference type="NCBIfam" id="TIGR00916">
    <property type="entry name" value="2A0604s01"/>
    <property type="match status" value="1"/>
</dbReference>
<comment type="function">
    <text evidence="9">Part of the Sec protein translocase complex. Interacts with the SecYEG preprotein conducting channel. SecDF uses the proton motive force (PMF) to complete protein translocation after the ATP-dependent function of SecA.</text>
</comment>
<gene>
    <name evidence="9" type="primary">secD</name>
    <name evidence="13" type="ORF">A3B21_00540</name>
</gene>
<dbReference type="GO" id="GO:0005886">
    <property type="term" value="C:plasma membrane"/>
    <property type="evidence" value="ECO:0007669"/>
    <property type="project" value="UniProtKB-SubCell"/>
</dbReference>
<comment type="subcellular location">
    <subcellularLocation>
        <location evidence="1 9">Cell membrane</location>
        <topology evidence="1 9">Multi-pass membrane protein</topology>
    </subcellularLocation>
</comment>
<dbReference type="InterPro" id="IPR000297">
    <property type="entry name" value="PPIase_PpiC"/>
</dbReference>
<feature type="coiled-coil region" evidence="11">
    <location>
        <begin position="176"/>
        <end position="203"/>
    </location>
</feature>
<dbReference type="InterPro" id="IPR005791">
    <property type="entry name" value="SecD"/>
</dbReference>
<dbReference type="InterPro" id="IPR022813">
    <property type="entry name" value="SecD/SecF_arch_bac"/>
</dbReference>
<feature type="transmembrane region" description="Helical" evidence="9">
    <location>
        <begin position="656"/>
        <end position="679"/>
    </location>
</feature>
<evidence type="ECO:0000256" key="5">
    <source>
        <dbReference type="ARBA" id="ARBA00022927"/>
    </source>
</evidence>
<dbReference type="GO" id="GO:0015450">
    <property type="term" value="F:protein-transporting ATPase activity"/>
    <property type="evidence" value="ECO:0007669"/>
    <property type="project" value="InterPro"/>
</dbReference>
<feature type="domain" description="PpiC" evidence="12">
    <location>
        <begin position="170"/>
        <end position="274"/>
    </location>
</feature>
<dbReference type="InterPro" id="IPR022646">
    <property type="entry name" value="SecD/SecF_CS"/>
</dbReference>
<protein>
    <recommendedName>
        <fullName evidence="9">Protein translocase subunit SecD</fullName>
    </recommendedName>
</protein>
<comment type="caution">
    <text evidence="13">The sequence shown here is derived from an EMBL/GenBank/DDBJ whole genome shotgun (WGS) entry which is preliminary data.</text>
</comment>
<keyword evidence="10" id="KW-0413">Isomerase</keyword>
<dbReference type="Gene3D" id="3.30.1360.200">
    <property type="match status" value="1"/>
</dbReference>
<evidence type="ECO:0000259" key="12">
    <source>
        <dbReference type="PROSITE" id="PS50198"/>
    </source>
</evidence>
<evidence type="ECO:0000256" key="4">
    <source>
        <dbReference type="ARBA" id="ARBA00022692"/>
    </source>
</evidence>
<sequence>MFKRLWKGMVNPSPRGRVRRALFFVILLALLTGLLVYPKPWNVAADKVNGWIERVPHTNVWGLRQAQALRVGHYPERPFRLGLDLQGGAHLVYEADVLKIDSSERDSAVEGVRDVIERRVNAFGVAEPLVQTARTGDSWRVVVELAGVKDIKAAIKQIGETPVLEFKEESTPEPTRELTIDEKRDLEQYNKEAKKRVDEVKKTLLSETEVDFMALAKKYSDDITTRDFGGSIGFITGASAYPELWAWADKNGAGKITIDPILTSEGWNFVQVRSFEDKGKEVHAQHLLICFRGADRCERDTSKDEARKKIEELKAQATPDNFEKLTRENSTEPGAAERSGDLGWFGKGMMVKPFEDVIFAMQNGTISDVVETQFGFHLIYKIEERPLKAYNVNRVLIKEKTEADYLPPPTPWKNTGLSGKHLVRALLQFDQNTNTPEVGLEFNDEGKKLFSDITTKNLGKLVAIFLDGEPISVPRVQSAITDGKAVITGNFTVKEAKILVQRLNAGALPVPINLISQQTVGATLGQASIQASLKAGLIGFALVAIFMILYYRFAGVLAVLALIIYSTIVLALFKLIPVTLTLSGIAGFILSIGMAVDANVLQFERLKEELRSGKGLQSAIEDAFKRAWPSIRDSHLTTLFGALILFWFSTSLVKGFGLTLSVGVIVSLFSAITVTRVLLRIVAPHVRRSWWYGTRVKR</sequence>
<organism evidence="13 14">
    <name type="scientific">Candidatus Uhrbacteria bacterium RIFCSPLOWO2_01_FULL_47_24</name>
    <dbReference type="NCBI Taxonomy" id="1802401"/>
    <lineage>
        <taxon>Bacteria</taxon>
        <taxon>Candidatus Uhriibacteriota</taxon>
    </lineage>
</organism>
<reference evidence="13 14" key="1">
    <citation type="journal article" date="2016" name="Nat. Commun.">
        <title>Thousands of microbial genomes shed light on interconnected biogeochemical processes in an aquifer system.</title>
        <authorList>
            <person name="Anantharaman K."/>
            <person name="Brown C.T."/>
            <person name="Hug L.A."/>
            <person name="Sharon I."/>
            <person name="Castelle C.J."/>
            <person name="Probst A.J."/>
            <person name="Thomas B.C."/>
            <person name="Singh A."/>
            <person name="Wilkins M.J."/>
            <person name="Karaoz U."/>
            <person name="Brodie E.L."/>
            <person name="Williams K.H."/>
            <person name="Hubbard S.S."/>
            <person name="Banfield J.F."/>
        </authorList>
    </citation>
    <scope>NUCLEOTIDE SEQUENCE [LARGE SCALE GENOMIC DNA]</scope>
</reference>
<dbReference type="PRINTS" id="PR00702">
    <property type="entry name" value="ACRIFLAVINRP"/>
</dbReference>
<feature type="domain" description="PpiC" evidence="12">
    <location>
        <begin position="279"/>
        <end position="383"/>
    </location>
</feature>
<comment type="subunit">
    <text evidence="9">Forms a complex with SecF. Part of the essential Sec protein translocation apparatus which comprises SecA, SecYEG and auxiliary proteins SecDF. Other proteins may also be involved.</text>
</comment>
<dbReference type="HAMAP" id="MF_01463_B">
    <property type="entry name" value="SecD_B"/>
    <property type="match status" value="1"/>
</dbReference>
<keyword evidence="2 9" id="KW-0813">Transport</keyword>
<evidence type="ECO:0000256" key="3">
    <source>
        <dbReference type="ARBA" id="ARBA00022475"/>
    </source>
</evidence>
<accession>A0A1F7UNL5</accession>
<dbReference type="STRING" id="1802401.A3B21_00540"/>
<dbReference type="SUPFAM" id="SSF82866">
    <property type="entry name" value="Multidrug efflux transporter AcrB transmembrane domain"/>
    <property type="match status" value="1"/>
</dbReference>
<keyword evidence="7 9" id="KW-0811">Translocation</keyword>
<dbReference type="FunFam" id="1.20.1640.10:FF:000004">
    <property type="entry name" value="Protein translocase subunit SecD"/>
    <property type="match status" value="1"/>
</dbReference>
<dbReference type="Proteomes" id="UP000176897">
    <property type="component" value="Unassembled WGS sequence"/>
</dbReference>
<keyword evidence="11" id="KW-0175">Coiled coil</keyword>
<keyword evidence="3 9" id="KW-1003">Cell membrane</keyword>
<dbReference type="GO" id="GO:0003755">
    <property type="term" value="F:peptidyl-prolyl cis-trans isomerase activity"/>
    <property type="evidence" value="ECO:0007669"/>
    <property type="project" value="UniProtKB-KW"/>
</dbReference>
<keyword evidence="10" id="KW-0697">Rotamase</keyword>
<evidence type="ECO:0000256" key="9">
    <source>
        <dbReference type="HAMAP-Rule" id="MF_01463"/>
    </source>
</evidence>
<dbReference type="EMBL" id="MGEJ01000022">
    <property type="protein sequence ID" value="OGL79866.1"/>
    <property type="molecule type" value="Genomic_DNA"/>
</dbReference>
<dbReference type="Pfam" id="PF22599">
    <property type="entry name" value="SecDF_P1_head"/>
    <property type="match status" value="1"/>
</dbReference>
<comment type="similarity">
    <text evidence="9">Belongs to the SecD/SecF family. SecD subfamily.</text>
</comment>
<evidence type="ECO:0000256" key="2">
    <source>
        <dbReference type="ARBA" id="ARBA00022448"/>
    </source>
</evidence>
<dbReference type="Pfam" id="PF00639">
    <property type="entry name" value="Rotamase"/>
    <property type="match status" value="1"/>
</dbReference>
<dbReference type="PROSITE" id="PS50198">
    <property type="entry name" value="PPIC_PPIASE_2"/>
    <property type="match status" value="2"/>
</dbReference>
<evidence type="ECO:0000256" key="11">
    <source>
        <dbReference type="SAM" id="Coils"/>
    </source>
</evidence>
<dbReference type="NCBIfam" id="TIGR01129">
    <property type="entry name" value="secD"/>
    <property type="match status" value="1"/>
</dbReference>
<dbReference type="Gene3D" id="3.10.50.40">
    <property type="match status" value="2"/>
</dbReference>
<evidence type="ECO:0000256" key="7">
    <source>
        <dbReference type="ARBA" id="ARBA00023010"/>
    </source>
</evidence>
<evidence type="ECO:0000256" key="6">
    <source>
        <dbReference type="ARBA" id="ARBA00022989"/>
    </source>
</evidence>